<dbReference type="EMBL" id="JYNY01000547">
    <property type="protein sequence ID" value="KJJ83514.1"/>
    <property type="molecule type" value="Genomic_DNA"/>
</dbReference>
<dbReference type="InterPro" id="IPR046346">
    <property type="entry name" value="Aminoacid_DH-like_N_sf"/>
</dbReference>
<dbReference type="AlphaFoldDB" id="A0A0F0CNC6"/>
<dbReference type="EMBL" id="JYNY01000084">
    <property type="protein sequence ID" value="KJJ85725.1"/>
    <property type="molecule type" value="Genomic_DNA"/>
</dbReference>
<feature type="domain" description="Malic enzyme N-terminal" evidence="7">
    <location>
        <begin position="19"/>
        <end position="160"/>
    </location>
</feature>
<evidence type="ECO:0000256" key="5">
    <source>
        <dbReference type="PIRSR" id="PIRSR000106-3"/>
    </source>
</evidence>
<comment type="similarity">
    <text evidence="1">Belongs to the malic enzymes family.</text>
</comment>
<accession>A0A0F0CNC6</accession>
<protein>
    <submittedName>
        <fullName evidence="8">Malate dehydrogenase</fullName>
    </submittedName>
</protein>
<dbReference type="SUPFAM" id="SSF53223">
    <property type="entry name" value="Aminoacid dehydrogenase-like, N-terminal domain"/>
    <property type="match status" value="1"/>
</dbReference>
<evidence type="ECO:0000313" key="8">
    <source>
        <dbReference type="EMBL" id="KJJ83514.1"/>
    </source>
</evidence>
<dbReference type="GO" id="GO:0004470">
    <property type="term" value="F:malic enzyme activity"/>
    <property type="evidence" value="ECO:0007669"/>
    <property type="project" value="InterPro"/>
</dbReference>
<dbReference type="GO" id="GO:0016616">
    <property type="term" value="F:oxidoreductase activity, acting on the CH-OH group of donors, NAD or NADP as acceptor"/>
    <property type="evidence" value="ECO:0007669"/>
    <property type="project" value="InterPro"/>
</dbReference>
<evidence type="ECO:0000259" key="6">
    <source>
        <dbReference type="SMART" id="SM00919"/>
    </source>
</evidence>
<evidence type="ECO:0000259" key="7">
    <source>
        <dbReference type="SMART" id="SM01274"/>
    </source>
</evidence>
<feature type="active site" description="Proton acceptor" evidence="3">
    <location>
        <position position="95"/>
    </location>
</feature>
<dbReference type="InterPro" id="IPR012301">
    <property type="entry name" value="Malic_N_dom"/>
</dbReference>
<dbReference type="InterPro" id="IPR036291">
    <property type="entry name" value="NAD(P)-bd_dom_sf"/>
</dbReference>
<sequence>MQPNKFNITKEEILEYHLGGKIGLNILKSLSNQRDLSIAYTPGVAAICEEIHNDEEKAYSLTSKGNLVAVVTDGTAVLGLGNIGPKASIPVMEGKAILFKTFADVDAWPVPLEGVINPATERTDIQKLVETTSRLSCMYGGINLEDIAGPECFDVEDQLQEMLDIPVFHDDQWGTAIITLAALKNYCVITGKNIKNLSIVINGAGAAGLRIADMIKTEGGTKIMICDSKGILTVNRNDLNLHKKKHAVSTGLKTLADAMKNADVFIGVSVADCVTGEMVETMSEYPAIFAMANPVPEIMPEIVEKAMKGRKYIMATGRSDYPNQINNVLGFPFIFRGALDVRAKRITMGMKIAASSALAELARIGNVPEKVKKAYNRDFTFGPDYLIPTPFDPRIKEWESKRVALTAIKEGVARLKEVPEYNSRTNEK</sequence>
<dbReference type="GO" id="GO:0051287">
    <property type="term" value="F:NAD binding"/>
    <property type="evidence" value="ECO:0007669"/>
    <property type="project" value="InterPro"/>
</dbReference>
<dbReference type="SMART" id="SM00919">
    <property type="entry name" value="Malic_M"/>
    <property type="match status" value="1"/>
</dbReference>
<feature type="binding site" evidence="4">
    <location>
        <position position="293"/>
    </location>
    <ligand>
        <name>(S)-malate</name>
        <dbReference type="ChEBI" id="CHEBI:15589"/>
    </ligand>
</feature>
<feature type="domain" description="Malic enzyme NAD-binding" evidence="6">
    <location>
        <begin position="172"/>
        <end position="408"/>
    </location>
</feature>
<dbReference type="FunFam" id="3.40.50.720:FF:000095">
    <property type="entry name" value="NADP-dependent malic enzyme"/>
    <property type="match status" value="1"/>
</dbReference>
<dbReference type="InterPro" id="IPR037062">
    <property type="entry name" value="Malic_N_dom_sf"/>
</dbReference>
<feature type="binding site" evidence="4">
    <location>
        <position position="326"/>
    </location>
    <ligand>
        <name>(S)-malate</name>
        <dbReference type="ChEBI" id="CHEBI:15589"/>
    </ligand>
</feature>
<feature type="active site" description="Proton donor" evidence="3">
    <location>
        <position position="40"/>
    </location>
</feature>
<keyword evidence="2" id="KW-0560">Oxidoreductase</keyword>
<dbReference type="Pfam" id="PF03949">
    <property type="entry name" value="Malic_M"/>
    <property type="match status" value="1"/>
</dbReference>
<gene>
    <name evidence="9" type="ORF">OMAG_000392</name>
    <name evidence="8" type="ORF">OMAG_002601</name>
</gene>
<feature type="binding site" evidence="5">
    <location>
        <position position="146"/>
    </location>
    <ligand>
        <name>a divalent metal cation</name>
        <dbReference type="ChEBI" id="CHEBI:60240"/>
    </ligand>
</feature>
<feature type="binding site" evidence="5">
    <location>
        <position position="145"/>
    </location>
    <ligand>
        <name>a divalent metal cation</name>
        <dbReference type="ChEBI" id="CHEBI:60240"/>
    </ligand>
</feature>
<dbReference type="SMART" id="SM01274">
    <property type="entry name" value="malic"/>
    <property type="match status" value="1"/>
</dbReference>
<dbReference type="Gene3D" id="3.40.50.10380">
    <property type="entry name" value="Malic enzyme, N-terminal domain"/>
    <property type="match status" value="1"/>
</dbReference>
<comment type="cofactor">
    <cofactor evidence="5">
        <name>Mg(2+)</name>
        <dbReference type="ChEBI" id="CHEBI:18420"/>
    </cofactor>
    <cofactor evidence="5">
        <name>Mn(2+)</name>
        <dbReference type="ChEBI" id="CHEBI:29035"/>
    </cofactor>
    <text evidence="5">Divalent metal cations. Prefers magnesium or manganese.</text>
</comment>
<dbReference type="InterPro" id="IPR001891">
    <property type="entry name" value="Malic_OxRdtase"/>
</dbReference>
<keyword evidence="5" id="KW-0479">Metal-binding</keyword>
<dbReference type="PANTHER" id="PTHR43237">
    <property type="entry name" value="NADP-DEPENDENT MALIC ENZYME"/>
    <property type="match status" value="1"/>
</dbReference>
<organism evidence="8 10">
    <name type="scientific">Candidatus Omnitrophus magneticus</name>
    <dbReference type="NCBI Taxonomy" id="1609969"/>
    <lineage>
        <taxon>Bacteria</taxon>
        <taxon>Pseudomonadati</taxon>
        <taxon>Candidatus Omnitrophota</taxon>
        <taxon>Candidatus Omnitrophus</taxon>
    </lineage>
</organism>
<feature type="binding site" evidence="5">
    <location>
        <position position="171"/>
    </location>
    <ligand>
        <name>a divalent metal cation</name>
        <dbReference type="ChEBI" id="CHEBI:60240"/>
    </ligand>
</feature>
<evidence type="ECO:0000256" key="2">
    <source>
        <dbReference type="ARBA" id="ARBA00023002"/>
    </source>
</evidence>
<dbReference type="CDD" id="cd05311">
    <property type="entry name" value="NAD_bind_2_malic_enz"/>
    <property type="match status" value="1"/>
</dbReference>
<dbReference type="Gene3D" id="3.40.50.720">
    <property type="entry name" value="NAD(P)-binding Rossmann-like Domain"/>
    <property type="match status" value="1"/>
</dbReference>
<dbReference type="PIRSF" id="PIRSF000106">
    <property type="entry name" value="ME"/>
    <property type="match status" value="1"/>
</dbReference>
<reference evidence="8 10" key="1">
    <citation type="submission" date="2015-02" db="EMBL/GenBank/DDBJ databases">
        <title>Single-cell genomics of uncultivated deep-branching MTB reveals a conserved set of magnetosome genes.</title>
        <authorList>
            <person name="Kolinko S."/>
            <person name="Richter M."/>
            <person name="Glockner F.O."/>
            <person name="Brachmann A."/>
            <person name="Schuler D."/>
        </authorList>
    </citation>
    <scope>NUCLEOTIDE SEQUENCE [LARGE SCALE GENOMIC DNA]</scope>
    <source>
        <strain evidence="8">SKK-01</strain>
    </source>
</reference>
<dbReference type="InterPro" id="IPR045213">
    <property type="entry name" value="Malic_NAD-bd_bact_type"/>
</dbReference>
<comment type="caution">
    <text evidence="8">The sequence shown here is derived from an EMBL/GenBank/DDBJ whole genome shotgun (WGS) entry which is preliminary data.</text>
</comment>
<dbReference type="InterPro" id="IPR051674">
    <property type="entry name" value="Malate_Decarboxylase"/>
</dbReference>
<evidence type="ECO:0000313" key="9">
    <source>
        <dbReference type="EMBL" id="KJJ85725.1"/>
    </source>
</evidence>
<dbReference type="SUPFAM" id="SSF51735">
    <property type="entry name" value="NAD(P)-binding Rossmann-fold domains"/>
    <property type="match status" value="1"/>
</dbReference>
<dbReference type="Proteomes" id="UP000033428">
    <property type="component" value="Unassembled WGS sequence"/>
</dbReference>
<evidence type="ECO:0000256" key="4">
    <source>
        <dbReference type="PIRSR" id="PIRSR000106-2"/>
    </source>
</evidence>
<evidence type="ECO:0000256" key="3">
    <source>
        <dbReference type="PIRSR" id="PIRSR000106-1"/>
    </source>
</evidence>
<dbReference type="PANTHER" id="PTHR43237:SF4">
    <property type="entry name" value="NADP-DEPENDENT MALIC ENZYME"/>
    <property type="match status" value="1"/>
</dbReference>
<name>A0A0F0CNC6_9BACT</name>
<proteinExistence type="inferred from homology"/>
<dbReference type="PATRIC" id="fig|1609969.3.peg.2790"/>
<dbReference type="GO" id="GO:0046872">
    <property type="term" value="F:metal ion binding"/>
    <property type="evidence" value="ECO:0007669"/>
    <property type="project" value="UniProtKB-KW"/>
</dbReference>
<dbReference type="InterPro" id="IPR012302">
    <property type="entry name" value="Malic_NAD-bd"/>
</dbReference>
<evidence type="ECO:0000313" key="10">
    <source>
        <dbReference type="Proteomes" id="UP000033428"/>
    </source>
</evidence>
<keyword evidence="10" id="KW-1185">Reference proteome</keyword>
<evidence type="ECO:0000256" key="1">
    <source>
        <dbReference type="ARBA" id="ARBA00008785"/>
    </source>
</evidence>
<dbReference type="Pfam" id="PF00390">
    <property type="entry name" value="malic"/>
    <property type="match status" value="1"/>
</dbReference>